<evidence type="ECO:0000313" key="7">
    <source>
        <dbReference type="EMBL" id="KAJ8314313.1"/>
    </source>
</evidence>
<dbReference type="InterPro" id="IPR001452">
    <property type="entry name" value="SH3_domain"/>
</dbReference>
<dbReference type="SUPFAM" id="SSF50044">
    <property type="entry name" value="SH3-domain"/>
    <property type="match status" value="1"/>
</dbReference>
<evidence type="ECO:0000313" key="8">
    <source>
        <dbReference type="Proteomes" id="UP001217089"/>
    </source>
</evidence>
<gene>
    <name evidence="7" type="ORF">KUTeg_008874</name>
</gene>
<name>A0ABQ9FAB2_TEGGR</name>
<evidence type="ECO:0000259" key="5">
    <source>
        <dbReference type="PROSITE" id="PS50002"/>
    </source>
</evidence>
<protein>
    <submittedName>
        <fullName evidence="7">Uncharacterized protein</fullName>
    </submittedName>
</protein>
<sequence length="264" mass="30233">MAEELEDADLDFPEVNLKALYDYSYQDDDGHMVTMKQGEEYLLLQKYDDWWEVIRKDADTNELSFFVPSNYVAIIPDEKDSVDSSVKLTTDSGSNLNNASSSEGTQDLNKDDSHKNKIQGNDDNVNKSMAAGPQNYEPEPDYENTDDCIIQNAESNKNPTGRLRRCFSDEGDYVNLDKYREESGISTQNSGDAEENSGDGLYANLESLQSSQPPLPEYGQYIKTLLEVWDMYIHPETRRTFYVNRDTNERTYKPPRHPNKSQQL</sequence>
<dbReference type="PROSITE" id="PS50020">
    <property type="entry name" value="WW_DOMAIN_2"/>
    <property type="match status" value="1"/>
</dbReference>
<evidence type="ECO:0000256" key="3">
    <source>
        <dbReference type="PROSITE-ProRule" id="PRU00192"/>
    </source>
</evidence>
<evidence type="ECO:0000259" key="6">
    <source>
        <dbReference type="PROSITE" id="PS50020"/>
    </source>
</evidence>
<dbReference type="PANTHER" id="PTHR23176:SF129">
    <property type="entry name" value="RHO GTPASE ACTIVATING PROTEIN AT 16F, ISOFORM E-RELATED"/>
    <property type="match status" value="1"/>
</dbReference>
<feature type="region of interest" description="Disordered" evidence="4">
    <location>
        <begin position="82"/>
        <end position="145"/>
    </location>
</feature>
<proteinExistence type="predicted"/>
<dbReference type="InterPro" id="IPR050729">
    <property type="entry name" value="Rho-GAP"/>
</dbReference>
<feature type="region of interest" description="Disordered" evidence="4">
    <location>
        <begin position="180"/>
        <end position="200"/>
    </location>
</feature>
<accession>A0ABQ9FAB2</accession>
<reference evidence="7 8" key="1">
    <citation type="submission" date="2022-12" db="EMBL/GenBank/DDBJ databases">
        <title>Chromosome-level genome of Tegillarca granosa.</title>
        <authorList>
            <person name="Kim J."/>
        </authorList>
    </citation>
    <scope>NUCLEOTIDE SEQUENCE [LARGE SCALE GENOMIC DNA]</scope>
    <source>
        <strain evidence="7">Teg-2019</strain>
        <tissue evidence="7">Adductor muscle</tissue>
    </source>
</reference>
<dbReference type="Pfam" id="PF00018">
    <property type="entry name" value="SH3_1"/>
    <property type="match status" value="1"/>
</dbReference>
<keyword evidence="8" id="KW-1185">Reference proteome</keyword>
<evidence type="ECO:0000256" key="1">
    <source>
        <dbReference type="ARBA" id="ARBA00022443"/>
    </source>
</evidence>
<dbReference type="PROSITE" id="PS50002">
    <property type="entry name" value="SH3"/>
    <property type="match status" value="1"/>
</dbReference>
<comment type="caution">
    <text evidence="7">The sequence shown here is derived from an EMBL/GenBank/DDBJ whole genome shotgun (WGS) entry which is preliminary data.</text>
</comment>
<keyword evidence="1 3" id="KW-0728">SH3 domain</keyword>
<keyword evidence="2" id="KW-0343">GTPase activation</keyword>
<evidence type="ECO:0000256" key="2">
    <source>
        <dbReference type="ARBA" id="ARBA00022468"/>
    </source>
</evidence>
<feature type="compositionally biased region" description="Basic residues" evidence="4">
    <location>
        <begin position="253"/>
        <end position="264"/>
    </location>
</feature>
<dbReference type="InterPro" id="IPR001202">
    <property type="entry name" value="WW_dom"/>
</dbReference>
<feature type="compositionally biased region" description="Polar residues" evidence="4">
    <location>
        <begin position="118"/>
        <end position="127"/>
    </location>
</feature>
<feature type="domain" description="WW" evidence="6">
    <location>
        <begin position="223"/>
        <end position="257"/>
    </location>
</feature>
<dbReference type="Proteomes" id="UP001217089">
    <property type="component" value="Unassembled WGS sequence"/>
</dbReference>
<dbReference type="InterPro" id="IPR036028">
    <property type="entry name" value="SH3-like_dom_sf"/>
</dbReference>
<feature type="region of interest" description="Disordered" evidence="4">
    <location>
        <begin position="244"/>
        <end position="264"/>
    </location>
</feature>
<dbReference type="PANTHER" id="PTHR23176">
    <property type="entry name" value="RHO/RAC/CDC GTPASE-ACTIVATING PROTEIN"/>
    <property type="match status" value="1"/>
</dbReference>
<dbReference type="Gene3D" id="2.30.30.40">
    <property type="entry name" value="SH3 Domains"/>
    <property type="match status" value="1"/>
</dbReference>
<feature type="compositionally biased region" description="Polar residues" evidence="4">
    <location>
        <begin position="83"/>
        <end position="107"/>
    </location>
</feature>
<feature type="domain" description="SH3" evidence="5">
    <location>
        <begin position="12"/>
        <end position="77"/>
    </location>
</feature>
<dbReference type="EMBL" id="JARBDR010000342">
    <property type="protein sequence ID" value="KAJ8314313.1"/>
    <property type="molecule type" value="Genomic_DNA"/>
</dbReference>
<dbReference type="SMART" id="SM00326">
    <property type="entry name" value="SH3"/>
    <property type="match status" value="1"/>
</dbReference>
<organism evidence="7 8">
    <name type="scientific">Tegillarca granosa</name>
    <name type="common">Malaysian cockle</name>
    <name type="synonym">Anadara granosa</name>
    <dbReference type="NCBI Taxonomy" id="220873"/>
    <lineage>
        <taxon>Eukaryota</taxon>
        <taxon>Metazoa</taxon>
        <taxon>Spiralia</taxon>
        <taxon>Lophotrochozoa</taxon>
        <taxon>Mollusca</taxon>
        <taxon>Bivalvia</taxon>
        <taxon>Autobranchia</taxon>
        <taxon>Pteriomorphia</taxon>
        <taxon>Arcoida</taxon>
        <taxon>Arcoidea</taxon>
        <taxon>Arcidae</taxon>
        <taxon>Tegillarca</taxon>
    </lineage>
</organism>
<dbReference type="Gene3D" id="2.20.70.10">
    <property type="match status" value="1"/>
</dbReference>
<evidence type="ECO:0000256" key="4">
    <source>
        <dbReference type="SAM" id="MobiDB-lite"/>
    </source>
</evidence>